<protein>
    <submittedName>
        <fullName evidence="1">Uncharacterized protein</fullName>
    </submittedName>
</protein>
<proteinExistence type="predicted"/>
<dbReference type="AlphaFoldDB" id="A0AAV4NIK4"/>
<dbReference type="EMBL" id="BPLR01003344">
    <property type="protein sequence ID" value="GIX83561.1"/>
    <property type="molecule type" value="Genomic_DNA"/>
</dbReference>
<dbReference type="Proteomes" id="UP001054945">
    <property type="component" value="Unassembled WGS sequence"/>
</dbReference>
<comment type="caution">
    <text evidence="1">The sequence shown here is derived from an EMBL/GenBank/DDBJ whole genome shotgun (WGS) entry which is preliminary data.</text>
</comment>
<organism evidence="1 2">
    <name type="scientific">Caerostris extrusa</name>
    <name type="common">Bark spider</name>
    <name type="synonym">Caerostris bankana</name>
    <dbReference type="NCBI Taxonomy" id="172846"/>
    <lineage>
        <taxon>Eukaryota</taxon>
        <taxon>Metazoa</taxon>
        <taxon>Ecdysozoa</taxon>
        <taxon>Arthropoda</taxon>
        <taxon>Chelicerata</taxon>
        <taxon>Arachnida</taxon>
        <taxon>Araneae</taxon>
        <taxon>Araneomorphae</taxon>
        <taxon>Entelegynae</taxon>
        <taxon>Araneoidea</taxon>
        <taxon>Araneidae</taxon>
        <taxon>Caerostris</taxon>
    </lineage>
</organism>
<keyword evidence="2" id="KW-1185">Reference proteome</keyword>
<name>A0AAV4NIK4_CAEEX</name>
<accession>A0AAV4NIK4</accession>
<gene>
    <name evidence="1" type="ORF">CEXT_600721</name>
</gene>
<sequence>MSTTNDADDIENKSFANFSPLNSRQKSWAPITLHLRKPLRRGAALNVQNSRTGLKLPKKRWTYISRENTEHHILHVNLPAGIVAIKTVKLCLPEEKLYSLFMQRSETKLWSFTRNNDFQSRALEVVDII</sequence>
<evidence type="ECO:0000313" key="1">
    <source>
        <dbReference type="EMBL" id="GIX83561.1"/>
    </source>
</evidence>
<evidence type="ECO:0000313" key="2">
    <source>
        <dbReference type="Proteomes" id="UP001054945"/>
    </source>
</evidence>
<reference evidence="1 2" key="1">
    <citation type="submission" date="2021-06" db="EMBL/GenBank/DDBJ databases">
        <title>Caerostris extrusa draft genome.</title>
        <authorList>
            <person name="Kono N."/>
            <person name="Arakawa K."/>
        </authorList>
    </citation>
    <scope>NUCLEOTIDE SEQUENCE [LARGE SCALE GENOMIC DNA]</scope>
</reference>